<feature type="non-terminal residue" evidence="2">
    <location>
        <position position="84"/>
    </location>
</feature>
<keyword evidence="3" id="KW-1185">Reference proteome</keyword>
<gene>
    <name evidence="2" type="ORF">GKO32_04735</name>
</gene>
<protein>
    <submittedName>
        <fullName evidence="2">NADPH:quinone reductase</fullName>
    </submittedName>
</protein>
<dbReference type="Gene3D" id="3.90.180.10">
    <property type="entry name" value="Medium-chain alcohol dehydrogenases, catalytic domain"/>
    <property type="match status" value="1"/>
</dbReference>
<feature type="domain" description="Alcohol dehydrogenase-like N-terminal" evidence="1">
    <location>
        <begin position="26"/>
        <end position="83"/>
    </location>
</feature>
<dbReference type="AlphaFoldDB" id="A0A6N7YY63"/>
<comment type="caution">
    <text evidence="2">The sequence shown here is derived from an EMBL/GenBank/DDBJ whole genome shotgun (WGS) entry which is preliminary data.</text>
</comment>
<evidence type="ECO:0000313" key="3">
    <source>
        <dbReference type="Proteomes" id="UP000440096"/>
    </source>
</evidence>
<dbReference type="InterPro" id="IPR013154">
    <property type="entry name" value="ADH-like_N"/>
</dbReference>
<dbReference type="RefSeq" id="WP_376765923.1">
    <property type="nucleotide sequence ID" value="NZ_WMBA01000004.1"/>
</dbReference>
<evidence type="ECO:0000313" key="2">
    <source>
        <dbReference type="EMBL" id="MTD53289.1"/>
    </source>
</evidence>
<dbReference type="EMBL" id="WMBA01000004">
    <property type="protein sequence ID" value="MTD53289.1"/>
    <property type="molecule type" value="Genomic_DNA"/>
</dbReference>
<accession>A0A6N7YY63</accession>
<sequence>MLVVHVARFGPPEVLMPAEAPDPVAGAGQVVIGVVAVDVLHVETQVRRGMGGDYFPLEPPYVPGDGVAGEVLSVGEGVDPGWVG</sequence>
<dbReference type="InterPro" id="IPR011032">
    <property type="entry name" value="GroES-like_sf"/>
</dbReference>
<dbReference type="Proteomes" id="UP000440096">
    <property type="component" value="Unassembled WGS sequence"/>
</dbReference>
<reference evidence="2 3" key="1">
    <citation type="submission" date="2019-11" db="EMBL/GenBank/DDBJ databases">
        <title>Draft genome of Amycolatopsis RM579.</title>
        <authorList>
            <person name="Duangmal K."/>
            <person name="Mingma R."/>
        </authorList>
    </citation>
    <scope>NUCLEOTIDE SEQUENCE [LARGE SCALE GENOMIC DNA]</scope>
    <source>
        <strain evidence="2 3">RM579</strain>
    </source>
</reference>
<evidence type="ECO:0000259" key="1">
    <source>
        <dbReference type="Pfam" id="PF08240"/>
    </source>
</evidence>
<dbReference type="SUPFAM" id="SSF50129">
    <property type="entry name" value="GroES-like"/>
    <property type="match status" value="1"/>
</dbReference>
<proteinExistence type="predicted"/>
<dbReference type="Pfam" id="PF08240">
    <property type="entry name" value="ADH_N"/>
    <property type="match status" value="1"/>
</dbReference>
<name>A0A6N7YY63_9PSEU</name>
<organism evidence="2 3">
    <name type="scientific">Amycolatopsis pithecellobii</name>
    <dbReference type="NCBI Taxonomy" id="664692"/>
    <lineage>
        <taxon>Bacteria</taxon>
        <taxon>Bacillati</taxon>
        <taxon>Actinomycetota</taxon>
        <taxon>Actinomycetes</taxon>
        <taxon>Pseudonocardiales</taxon>
        <taxon>Pseudonocardiaceae</taxon>
        <taxon>Amycolatopsis</taxon>
    </lineage>
</organism>